<name>A0A918PBF4_9SPHN</name>
<dbReference type="GO" id="GO:0004341">
    <property type="term" value="F:gluconolactonase activity"/>
    <property type="evidence" value="ECO:0007669"/>
    <property type="project" value="TreeGrafter"/>
</dbReference>
<reference evidence="3" key="2">
    <citation type="submission" date="2020-09" db="EMBL/GenBank/DDBJ databases">
        <authorList>
            <person name="Sun Q."/>
            <person name="Kim S."/>
        </authorList>
    </citation>
    <scope>NUCLEOTIDE SEQUENCE</scope>
    <source>
        <strain evidence="3">KCTC 32255</strain>
    </source>
</reference>
<dbReference type="Proteomes" id="UP000648075">
    <property type="component" value="Unassembled WGS sequence"/>
</dbReference>
<feature type="domain" description="SMP-30/Gluconolactonase/LRE-like region" evidence="2">
    <location>
        <begin position="1"/>
        <end position="55"/>
    </location>
</feature>
<dbReference type="GO" id="GO:0005509">
    <property type="term" value="F:calcium ion binding"/>
    <property type="evidence" value="ECO:0007669"/>
    <property type="project" value="TreeGrafter"/>
</dbReference>
<evidence type="ECO:0000259" key="2">
    <source>
        <dbReference type="Pfam" id="PF08450"/>
    </source>
</evidence>
<evidence type="ECO:0000313" key="3">
    <source>
        <dbReference type="EMBL" id="GGY96544.1"/>
    </source>
</evidence>
<evidence type="ECO:0000313" key="4">
    <source>
        <dbReference type="Proteomes" id="UP000648075"/>
    </source>
</evidence>
<sequence>MTIAPDGTLWVAFWDGGCIRQLDRTGRIIAEVALPVRRPTSIAFADPTHAFVTSAATGLSRNALDGTLLSVRWC</sequence>
<dbReference type="AlphaFoldDB" id="A0A918PBF4"/>
<proteinExistence type="inferred from homology"/>
<keyword evidence="4" id="KW-1185">Reference proteome</keyword>
<reference evidence="3" key="1">
    <citation type="journal article" date="2014" name="Int. J. Syst. Evol. Microbiol.">
        <title>Complete genome sequence of Corynebacterium casei LMG S-19264T (=DSM 44701T), isolated from a smear-ripened cheese.</title>
        <authorList>
            <consortium name="US DOE Joint Genome Institute (JGI-PGF)"/>
            <person name="Walter F."/>
            <person name="Albersmeier A."/>
            <person name="Kalinowski J."/>
            <person name="Ruckert C."/>
        </authorList>
    </citation>
    <scope>NUCLEOTIDE SEQUENCE</scope>
    <source>
        <strain evidence="3">KCTC 32255</strain>
    </source>
</reference>
<gene>
    <name evidence="3" type="ORF">GCM10011614_09220</name>
</gene>
<dbReference type="InterPro" id="IPR011042">
    <property type="entry name" value="6-blade_b-propeller_TolB-like"/>
</dbReference>
<accession>A0A918PBF4</accession>
<dbReference type="EMBL" id="BMZA01000002">
    <property type="protein sequence ID" value="GGY96544.1"/>
    <property type="molecule type" value="Genomic_DNA"/>
</dbReference>
<dbReference type="SUPFAM" id="SSF63829">
    <property type="entry name" value="Calcium-dependent phosphotriesterase"/>
    <property type="match status" value="1"/>
</dbReference>
<dbReference type="Pfam" id="PF08450">
    <property type="entry name" value="SGL"/>
    <property type="match status" value="1"/>
</dbReference>
<comment type="caution">
    <text evidence="3">The sequence shown here is derived from an EMBL/GenBank/DDBJ whole genome shotgun (WGS) entry which is preliminary data.</text>
</comment>
<dbReference type="Gene3D" id="2.120.10.30">
    <property type="entry name" value="TolB, C-terminal domain"/>
    <property type="match status" value="1"/>
</dbReference>
<evidence type="ECO:0000256" key="1">
    <source>
        <dbReference type="ARBA" id="ARBA00008853"/>
    </source>
</evidence>
<dbReference type="RefSeq" id="WP_189620228.1">
    <property type="nucleotide sequence ID" value="NZ_BMZA01000002.1"/>
</dbReference>
<dbReference type="InterPro" id="IPR013658">
    <property type="entry name" value="SGL"/>
</dbReference>
<organism evidence="3 4">
    <name type="scientific">Novosphingobium colocasiae</name>
    <dbReference type="NCBI Taxonomy" id="1256513"/>
    <lineage>
        <taxon>Bacteria</taxon>
        <taxon>Pseudomonadati</taxon>
        <taxon>Pseudomonadota</taxon>
        <taxon>Alphaproteobacteria</taxon>
        <taxon>Sphingomonadales</taxon>
        <taxon>Sphingomonadaceae</taxon>
        <taxon>Novosphingobium</taxon>
    </lineage>
</organism>
<dbReference type="PANTHER" id="PTHR10907">
    <property type="entry name" value="REGUCALCIN"/>
    <property type="match status" value="1"/>
</dbReference>
<comment type="similarity">
    <text evidence="1">Belongs to the SMP-30/CGR1 family.</text>
</comment>
<dbReference type="PANTHER" id="PTHR10907:SF47">
    <property type="entry name" value="REGUCALCIN"/>
    <property type="match status" value="1"/>
</dbReference>
<protein>
    <recommendedName>
        <fullName evidence="2">SMP-30/Gluconolactonase/LRE-like region domain-containing protein</fullName>
    </recommendedName>
</protein>
<dbReference type="GO" id="GO:0019853">
    <property type="term" value="P:L-ascorbic acid biosynthetic process"/>
    <property type="evidence" value="ECO:0007669"/>
    <property type="project" value="TreeGrafter"/>
</dbReference>